<dbReference type="GO" id="GO:0016740">
    <property type="term" value="F:transferase activity"/>
    <property type="evidence" value="ECO:0007669"/>
    <property type="project" value="UniProtKB-KW"/>
</dbReference>
<keyword evidence="1" id="KW-0812">Transmembrane</keyword>
<evidence type="ECO:0000313" key="2">
    <source>
        <dbReference type="EMBL" id="TVT55247.1"/>
    </source>
</evidence>
<reference evidence="2 3" key="1">
    <citation type="submission" date="2019-07" db="EMBL/GenBank/DDBJ databases">
        <title>The pathways for chlorine oxyanion respiration interact through the shared metabolite chlorate.</title>
        <authorList>
            <person name="Barnum T.P."/>
            <person name="Cheng Y."/>
            <person name="Hill K.A."/>
            <person name="Lucas L.N."/>
            <person name="Carlson H.K."/>
            <person name="Coates J.D."/>
        </authorList>
    </citation>
    <scope>NUCLEOTIDE SEQUENCE [LARGE SCALE GENOMIC DNA]</scope>
    <source>
        <strain evidence="2">BK-3</strain>
    </source>
</reference>
<keyword evidence="2" id="KW-0808">Transferase</keyword>
<gene>
    <name evidence="2" type="ORF">FHK82_08760</name>
</gene>
<comment type="caution">
    <text evidence="2">The sequence shown here is derived from an EMBL/GenBank/DDBJ whole genome shotgun (WGS) entry which is preliminary data.</text>
</comment>
<accession>A0A558D2K9</accession>
<organism evidence="2 3">
    <name type="scientific">Sedimenticola thiotaurini</name>
    <dbReference type="NCBI Taxonomy" id="1543721"/>
    <lineage>
        <taxon>Bacteria</taxon>
        <taxon>Pseudomonadati</taxon>
        <taxon>Pseudomonadota</taxon>
        <taxon>Gammaproteobacteria</taxon>
        <taxon>Chromatiales</taxon>
        <taxon>Sedimenticolaceae</taxon>
        <taxon>Sedimenticola</taxon>
    </lineage>
</organism>
<name>A0A558D2K9_9GAMM</name>
<feature type="transmembrane region" description="Helical" evidence="1">
    <location>
        <begin position="20"/>
        <end position="41"/>
    </location>
</feature>
<dbReference type="Proteomes" id="UP000317355">
    <property type="component" value="Unassembled WGS sequence"/>
</dbReference>
<proteinExistence type="predicted"/>
<evidence type="ECO:0000313" key="3">
    <source>
        <dbReference type="Proteomes" id="UP000317355"/>
    </source>
</evidence>
<dbReference type="EMBL" id="VMRY01000035">
    <property type="protein sequence ID" value="TVT55247.1"/>
    <property type="molecule type" value="Genomic_DNA"/>
</dbReference>
<evidence type="ECO:0000256" key="1">
    <source>
        <dbReference type="SAM" id="Phobius"/>
    </source>
</evidence>
<protein>
    <submittedName>
        <fullName evidence="2">Arginine N-succinyltransferase</fullName>
    </submittedName>
</protein>
<keyword evidence="1" id="KW-1133">Transmembrane helix</keyword>
<keyword evidence="1" id="KW-0472">Membrane</keyword>
<dbReference type="AlphaFoldDB" id="A0A558D2K9"/>
<sequence>MNESTQQLDGPAPKKGLRAISILWIVLATILVTAAATYWLVRTYIYAKDFVPVELSISEQRTLNGKLKALGYDPDPVTYKESEKAAKESDQEWLRPERYSEAGAKREIGFSERELNAIVAKDPSIARKLSVDLGDDLVSARLLVPVDPDFPILGGKTLRVSAGVEMAFRNQKPVIILKGVSIMGVPIPNAWLGGLKNIDLISEFGDEQGFWKSFSDGVDNIRVEEGTLKIKLKE</sequence>